<sequence length="422" mass="45995">MEHIKYLKCIQCGREHTVDETLYTCLDCGIDGALDVVYDMTVVAQRFLKHQWHNRQTASPSIWRYLDLLPIQGTEFVPNLKIGWTPLYDCYEFAERYNRQHDVRFPKHLYIKDDGRSPTASFKDRASAMAVVKAKELGKEVITCASTGNAASSLAGLAASMGISTYIFVPETAPKAKVAQLLMYGANVMMVKGSYDQAYDLCLQASDEWGWYSRNSGYNPYLGEGKKTAALELCEQLGWQAPDKVFVSVGDGCIIGGMWKGFCDLYELGLIERLPQMIGVQAEGASPLVTAFKSGQPLRPLEHTTTLADSIAVGYPRDAAKALRAARDSKGHMMSVSDEQILAAMKTLARNTGVFAEPAGATAFAGLQKLAEQRLVDHDERVAVIVTGNGLKDIDTAISAAGTPSLVDPDFASVQQAVAALS</sequence>
<keyword evidence="8" id="KW-0791">Threonine biosynthesis</keyword>
<dbReference type="Gene3D" id="3.40.50.1100">
    <property type="match status" value="2"/>
</dbReference>
<dbReference type="PANTHER" id="PTHR48078:SF6">
    <property type="entry name" value="L-THREONINE DEHYDRATASE CATABOLIC TDCB"/>
    <property type="match status" value="1"/>
</dbReference>
<dbReference type="UniPathway" id="UPA00050">
    <property type="reaction ID" value="UER00065"/>
</dbReference>
<proteinExistence type="inferred from homology"/>
<feature type="binding site" evidence="9">
    <location>
        <position position="149"/>
    </location>
    <ligand>
        <name>pyridoxal 5'-phosphate</name>
        <dbReference type="ChEBI" id="CHEBI:597326"/>
    </ligand>
</feature>
<feature type="modified residue" description="N6-(pyridoxal phosphate)lysine" evidence="10">
    <location>
        <position position="123"/>
    </location>
</feature>
<dbReference type="GO" id="GO:0006567">
    <property type="term" value="P:L-threonine catabolic process"/>
    <property type="evidence" value="ECO:0007669"/>
    <property type="project" value="TreeGrafter"/>
</dbReference>
<dbReference type="SUPFAM" id="SSF53686">
    <property type="entry name" value="Tryptophan synthase beta subunit-like PLP-dependent enzymes"/>
    <property type="match status" value="1"/>
</dbReference>
<comment type="cofactor">
    <cofactor evidence="1 8 9">
        <name>pyridoxal 5'-phosphate</name>
        <dbReference type="ChEBI" id="CHEBI:597326"/>
    </cofactor>
</comment>
<dbReference type="GO" id="GO:0009097">
    <property type="term" value="P:isoleucine biosynthetic process"/>
    <property type="evidence" value="ECO:0007669"/>
    <property type="project" value="TreeGrafter"/>
</dbReference>
<evidence type="ECO:0000256" key="7">
    <source>
        <dbReference type="NCBIfam" id="TIGR00260"/>
    </source>
</evidence>
<keyword evidence="5 8" id="KW-0456">Lyase</keyword>
<dbReference type="InterPro" id="IPR036052">
    <property type="entry name" value="TrpB-like_PALP_sf"/>
</dbReference>
<dbReference type="NCBIfam" id="TIGR00260">
    <property type="entry name" value="thrC"/>
    <property type="match status" value="1"/>
</dbReference>
<comment type="pathway">
    <text evidence="8">Amino-acid biosynthesis; L-threonine biosynthesis; L-threonine from L-aspartate: step 5/5.</text>
</comment>
<evidence type="ECO:0000256" key="9">
    <source>
        <dbReference type="PIRSR" id="PIRSR038945-1"/>
    </source>
</evidence>
<evidence type="ECO:0000256" key="2">
    <source>
        <dbReference type="ARBA" id="ARBA00005517"/>
    </source>
</evidence>
<name>A0A2G6KGS8_9BACT</name>
<dbReference type="InterPro" id="IPR050147">
    <property type="entry name" value="Ser/Thr_Dehydratase"/>
</dbReference>
<evidence type="ECO:0000259" key="11">
    <source>
        <dbReference type="Pfam" id="PF00291"/>
    </source>
</evidence>
<dbReference type="PANTHER" id="PTHR48078">
    <property type="entry name" value="THREONINE DEHYDRATASE, MITOCHONDRIAL-RELATED"/>
    <property type="match status" value="1"/>
</dbReference>
<dbReference type="GO" id="GO:0004795">
    <property type="term" value="F:threonine synthase activity"/>
    <property type="evidence" value="ECO:0007669"/>
    <property type="project" value="UniProtKB-UniRule"/>
</dbReference>
<evidence type="ECO:0000256" key="4">
    <source>
        <dbReference type="ARBA" id="ARBA00022898"/>
    </source>
</evidence>
<dbReference type="GO" id="GO:0009088">
    <property type="term" value="P:threonine biosynthetic process"/>
    <property type="evidence" value="ECO:0007669"/>
    <property type="project" value="UniProtKB-UniRule"/>
</dbReference>
<feature type="domain" description="Tryptophan synthase beta chain-like PALP" evidence="11">
    <location>
        <begin position="81"/>
        <end position="388"/>
    </location>
</feature>
<dbReference type="InterPro" id="IPR001926">
    <property type="entry name" value="TrpB-like_PALP"/>
</dbReference>
<dbReference type="CDD" id="cd01563">
    <property type="entry name" value="Thr-synth_1"/>
    <property type="match status" value="1"/>
</dbReference>
<dbReference type="AlphaFoldDB" id="A0A2G6KGS8"/>
<dbReference type="EMBL" id="PDSK01000073">
    <property type="protein sequence ID" value="PIE34864.1"/>
    <property type="molecule type" value="Genomic_DNA"/>
</dbReference>
<evidence type="ECO:0000256" key="6">
    <source>
        <dbReference type="ARBA" id="ARBA00049144"/>
    </source>
</evidence>
<gene>
    <name evidence="12" type="primary">thrC</name>
    <name evidence="12" type="ORF">CSA56_06500</name>
</gene>
<comment type="caution">
    <text evidence="12">The sequence shown here is derived from an EMBL/GenBank/DDBJ whole genome shotgun (WGS) entry which is preliminary data.</text>
</comment>
<dbReference type="GO" id="GO:0004794">
    <property type="term" value="F:threonine deaminase activity"/>
    <property type="evidence" value="ECO:0007669"/>
    <property type="project" value="TreeGrafter"/>
</dbReference>
<evidence type="ECO:0000256" key="1">
    <source>
        <dbReference type="ARBA" id="ARBA00001933"/>
    </source>
</evidence>
<reference evidence="12 13" key="1">
    <citation type="submission" date="2017-10" db="EMBL/GenBank/DDBJ databases">
        <title>Novel microbial diversity and functional potential in the marine mammal oral microbiome.</title>
        <authorList>
            <person name="Dudek N.K."/>
            <person name="Sun C.L."/>
            <person name="Burstein D."/>
            <person name="Kantor R.S."/>
            <person name="Aliaga Goltsman D.S."/>
            <person name="Bik E.M."/>
            <person name="Thomas B.C."/>
            <person name="Banfield J.F."/>
            <person name="Relman D.A."/>
        </authorList>
    </citation>
    <scope>NUCLEOTIDE SEQUENCE [LARGE SCALE GENOMIC DNA]</scope>
    <source>
        <strain evidence="12">DOLJORAL78_47_16</strain>
    </source>
</reference>
<evidence type="ECO:0000256" key="3">
    <source>
        <dbReference type="ARBA" id="ARBA00018679"/>
    </source>
</evidence>
<comment type="catalytic activity">
    <reaction evidence="6 8">
        <text>O-phospho-L-homoserine + H2O = L-threonine + phosphate</text>
        <dbReference type="Rhea" id="RHEA:10840"/>
        <dbReference type="ChEBI" id="CHEBI:15377"/>
        <dbReference type="ChEBI" id="CHEBI:43474"/>
        <dbReference type="ChEBI" id="CHEBI:57590"/>
        <dbReference type="ChEBI" id="CHEBI:57926"/>
        <dbReference type="EC" id="4.2.3.1"/>
    </reaction>
</comment>
<dbReference type="InterPro" id="IPR004450">
    <property type="entry name" value="Thr_synthase-like"/>
</dbReference>
<evidence type="ECO:0000256" key="10">
    <source>
        <dbReference type="PIRSR" id="PIRSR038945-2"/>
    </source>
</evidence>
<evidence type="ECO:0000313" key="12">
    <source>
        <dbReference type="EMBL" id="PIE34864.1"/>
    </source>
</evidence>
<dbReference type="GO" id="GO:0003941">
    <property type="term" value="F:L-serine ammonia-lyase activity"/>
    <property type="evidence" value="ECO:0007669"/>
    <property type="project" value="TreeGrafter"/>
</dbReference>
<dbReference type="EC" id="4.2.3.1" evidence="7 8"/>
<dbReference type="GO" id="GO:0006565">
    <property type="term" value="P:L-serine catabolic process"/>
    <property type="evidence" value="ECO:0007669"/>
    <property type="project" value="TreeGrafter"/>
</dbReference>
<keyword evidence="8" id="KW-0028">Amino-acid biosynthesis</keyword>
<evidence type="ECO:0000256" key="5">
    <source>
        <dbReference type="ARBA" id="ARBA00023239"/>
    </source>
</evidence>
<organism evidence="12 13">
    <name type="scientific">candidate division KSB3 bacterium</name>
    <dbReference type="NCBI Taxonomy" id="2044937"/>
    <lineage>
        <taxon>Bacteria</taxon>
        <taxon>candidate division KSB3</taxon>
    </lineage>
</organism>
<dbReference type="Pfam" id="PF00291">
    <property type="entry name" value="PALP"/>
    <property type="match status" value="1"/>
</dbReference>
<protein>
    <recommendedName>
        <fullName evidence="3 7">Threonine synthase</fullName>
        <ecNumber evidence="7 8">4.2.3.1</ecNumber>
    </recommendedName>
</protein>
<evidence type="ECO:0000313" key="13">
    <source>
        <dbReference type="Proteomes" id="UP000230821"/>
    </source>
</evidence>
<feature type="binding site" evidence="9">
    <location>
        <position position="387"/>
    </location>
    <ligand>
        <name>pyridoxal 5'-phosphate</name>
        <dbReference type="ChEBI" id="CHEBI:597326"/>
    </ligand>
</feature>
<dbReference type="InterPro" id="IPR026260">
    <property type="entry name" value="Thr_Synthase_bac/arc"/>
</dbReference>
<comment type="similarity">
    <text evidence="2 8">Belongs to the threonine synthase family.</text>
</comment>
<evidence type="ECO:0000256" key="8">
    <source>
        <dbReference type="PIRNR" id="PIRNR038945"/>
    </source>
</evidence>
<keyword evidence="4 8" id="KW-0663">Pyridoxal phosphate</keyword>
<dbReference type="Proteomes" id="UP000230821">
    <property type="component" value="Unassembled WGS sequence"/>
</dbReference>
<accession>A0A2G6KGS8</accession>
<comment type="function">
    <text evidence="8">Catalyzes the gamma-elimination of phosphate from L-phosphohomoserine and the beta-addition of water to produce L-threonine.</text>
</comment>
<dbReference type="PIRSF" id="PIRSF038945">
    <property type="entry name" value="Thr_synthase"/>
    <property type="match status" value="1"/>
</dbReference>